<feature type="domain" description="DUF1266" evidence="1">
    <location>
        <begin position="74"/>
        <end position="240"/>
    </location>
</feature>
<name>A0A4Q0I405_9FIRM</name>
<evidence type="ECO:0000313" key="3">
    <source>
        <dbReference type="Proteomes" id="UP000289166"/>
    </source>
</evidence>
<organism evidence="2 3">
    <name type="scientific">Acetivibrio mesophilus</name>
    <dbReference type="NCBI Taxonomy" id="2487273"/>
    <lineage>
        <taxon>Bacteria</taxon>
        <taxon>Bacillati</taxon>
        <taxon>Bacillota</taxon>
        <taxon>Clostridia</taxon>
        <taxon>Eubacteriales</taxon>
        <taxon>Oscillospiraceae</taxon>
        <taxon>Acetivibrio</taxon>
    </lineage>
</organism>
<reference evidence="3" key="1">
    <citation type="submission" date="2018-11" db="EMBL/GenBank/DDBJ databases">
        <title>Genome sequencing of a novel mesophilic and cellulolytic organism within the genus Hungateiclostridium.</title>
        <authorList>
            <person name="Rettenmaier R."/>
            <person name="Liebl W."/>
            <person name="Zverlov V."/>
        </authorList>
    </citation>
    <scope>NUCLEOTIDE SEQUENCE [LARGE SCALE GENOMIC DNA]</scope>
    <source>
        <strain evidence="3">N2K1</strain>
    </source>
</reference>
<gene>
    <name evidence="2" type="ORF">EFD62_12290</name>
</gene>
<evidence type="ECO:0000313" key="2">
    <source>
        <dbReference type="EMBL" id="RXE58435.1"/>
    </source>
</evidence>
<evidence type="ECO:0000259" key="1">
    <source>
        <dbReference type="Pfam" id="PF06889"/>
    </source>
</evidence>
<dbReference type="Pfam" id="PF06889">
    <property type="entry name" value="DUF1266"/>
    <property type="match status" value="1"/>
</dbReference>
<dbReference type="Proteomes" id="UP000289166">
    <property type="component" value="Unassembled WGS sequence"/>
</dbReference>
<protein>
    <submittedName>
        <fullName evidence="2">DUF1266 domain-containing protein</fullName>
    </submittedName>
</protein>
<accession>A0A4Q0I405</accession>
<dbReference type="RefSeq" id="WP_128706215.1">
    <property type="nucleotide sequence ID" value="NZ_RLII01000018.1"/>
</dbReference>
<dbReference type="InterPro" id="IPR009677">
    <property type="entry name" value="DUF1266"/>
</dbReference>
<dbReference type="EMBL" id="RLII01000018">
    <property type="protein sequence ID" value="RXE58435.1"/>
    <property type="molecule type" value="Genomic_DNA"/>
</dbReference>
<dbReference type="AlphaFoldDB" id="A0A4Q0I405"/>
<proteinExistence type="predicted"/>
<keyword evidence="3" id="KW-1185">Reference proteome</keyword>
<sequence>MANSINVQLWGLSLSLTSIWGSEKDFEIIERFKPFWKNVKKGKLNLTKEILQGIPESSSSFFKKQVDEKISSFLNDTFNISDENSCIICIKHLFNGSNLKKSFEEKRRLFVSIPQKDRAYFINSFSKNRMEFCQYSIINQYGKYLPSAGILAYDISNCISICRLGLYMGYLNESSLQKYLNTLAKLAQENYCDFEEFGLASTVGVLYSLNGYDNDVYSHYLNNLTIALTNPESPWNNIDWNIDLSKSF</sequence>
<comment type="caution">
    <text evidence="2">The sequence shown here is derived from an EMBL/GenBank/DDBJ whole genome shotgun (WGS) entry which is preliminary data.</text>
</comment>
<dbReference type="OrthoDB" id="2602094at2"/>